<dbReference type="Pfam" id="PF04610">
    <property type="entry name" value="TrbL"/>
    <property type="match status" value="1"/>
</dbReference>
<dbReference type="InterPro" id="IPR007688">
    <property type="entry name" value="Conjugal_tfr_TrbL/VirB6"/>
</dbReference>
<accession>A0A9E7ZZB1</accession>
<feature type="transmembrane region" description="Helical" evidence="6">
    <location>
        <begin position="183"/>
        <end position="203"/>
    </location>
</feature>
<evidence type="ECO:0000256" key="4">
    <source>
        <dbReference type="ARBA" id="ARBA00022989"/>
    </source>
</evidence>
<evidence type="ECO:0000256" key="6">
    <source>
        <dbReference type="SAM" id="Phobius"/>
    </source>
</evidence>
<evidence type="ECO:0000256" key="5">
    <source>
        <dbReference type="ARBA" id="ARBA00023136"/>
    </source>
</evidence>
<name>A0A9E7ZZB1_9HYPH</name>
<feature type="transmembrane region" description="Helical" evidence="6">
    <location>
        <begin position="37"/>
        <end position="56"/>
    </location>
</feature>
<geneLocation type="plasmid" evidence="7">
    <name>pNBC436</name>
</geneLocation>
<protein>
    <submittedName>
        <fullName evidence="7">Type IV secretion system protein</fullName>
    </submittedName>
</protein>
<dbReference type="AlphaFoldDB" id="A0A9E7ZZB1"/>
<evidence type="ECO:0000256" key="2">
    <source>
        <dbReference type="ARBA" id="ARBA00007802"/>
    </source>
</evidence>
<comment type="similarity">
    <text evidence="2">Belongs to the TrbL/VirB6 family.</text>
</comment>
<dbReference type="EMBL" id="CP102775">
    <property type="protein sequence ID" value="UZF90062.1"/>
    <property type="molecule type" value="Genomic_DNA"/>
</dbReference>
<gene>
    <name evidence="7" type="ORF">NWE54_27635</name>
</gene>
<feature type="transmembrane region" description="Helical" evidence="6">
    <location>
        <begin position="154"/>
        <end position="177"/>
    </location>
</feature>
<comment type="subcellular location">
    <subcellularLocation>
        <location evidence="1">Membrane</location>
        <topology evidence="1">Multi-pass membrane protein</topology>
    </subcellularLocation>
</comment>
<keyword evidence="4 6" id="KW-1133">Transmembrane helix</keyword>
<keyword evidence="3 6" id="KW-0812">Transmembrane</keyword>
<keyword evidence="5 6" id="KW-0472">Membrane</keyword>
<evidence type="ECO:0000313" key="7">
    <source>
        <dbReference type="EMBL" id="UZF90062.1"/>
    </source>
</evidence>
<feature type="transmembrane region" description="Helical" evidence="6">
    <location>
        <begin position="260"/>
        <end position="287"/>
    </location>
</feature>
<reference evidence="7" key="1">
    <citation type="submission" date="2022-08" db="EMBL/GenBank/DDBJ databases">
        <title>Complete Genome Sequences of 2 Bosea sp. soil isolates.</title>
        <authorList>
            <person name="Alvarez Arevalo M."/>
            <person name="Sterndorff E.B."/>
            <person name="Faurdal D."/>
            <person name="Joergensen T.S."/>
            <person name="Weber T."/>
        </authorList>
    </citation>
    <scope>NUCLEOTIDE SEQUENCE</scope>
    <source>
        <strain evidence="7">NBC_00436</strain>
        <plasmid evidence="7">pNBC436</plasmid>
    </source>
</reference>
<proteinExistence type="inferred from homology"/>
<dbReference type="GO" id="GO:0016020">
    <property type="term" value="C:membrane"/>
    <property type="evidence" value="ECO:0007669"/>
    <property type="project" value="UniProtKB-SubCell"/>
</dbReference>
<sequence length="360" mass="38532">MNFNITTLLSTVDRFGNNFVAQAYQNLASALTGGGQVGVAGLLLTLYVIAWAYGIWSGTAQGNPAEITFRLLRAFAIYALATSWNDFQTFAYQMLNEGPSAIGNAMLTSVSANVTGTSAGLNSVNGVQTGLQNMWDSLAGSTTSFIKNLGVLNFGGYVLGAVILIFGALLVGYALFLIILAKIFLWLLLALAPIFIILLLFGYTSRFFSGWASSIVQYVCVQILVYGFCAFFISISQSYFDAVNQANAKVATSFTEAAPLVVICVIGILLLSQITMVAASIAGGIAVQSPRFGGMYSRIGAFGAAMGGSALGRKLLDRTGWTTPAERHAGRARARLYYTQREFEQSADYKRLAKKLTETA</sequence>
<organism evidence="7">
    <name type="scientific">Bosea sp. NBC_00436</name>
    <dbReference type="NCBI Taxonomy" id="2969620"/>
    <lineage>
        <taxon>Bacteria</taxon>
        <taxon>Pseudomonadati</taxon>
        <taxon>Pseudomonadota</taxon>
        <taxon>Alphaproteobacteria</taxon>
        <taxon>Hyphomicrobiales</taxon>
        <taxon>Boseaceae</taxon>
        <taxon>Bosea</taxon>
    </lineage>
</organism>
<evidence type="ECO:0000256" key="3">
    <source>
        <dbReference type="ARBA" id="ARBA00022692"/>
    </source>
</evidence>
<feature type="transmembrane region" description="Helical" evidence="6">
    <location>
        <begin position="215"/>
        <end position="240"/>
    </location>
</feature>
<evidence type="ECO:0000256" key="1">
    <source>
        <dbReference type="ARBA" id="ARBA00004141"/>
    </source>
</evidence>
<keyword evidence="7" id="KW-0614">Plasmid</keyword>
<dbReference type="GO" id="GO:0030255">
    <property type="term" value="P:protein secretion by the type IV secretion system"/>
    <property type="evidence" value="ECO:0007669"/>
    <property type="project" value="InterPro"/>
</dbReference>